<gene>
    <name evidence="2" type="ORF">NHN17_23630</name>
</gene>
<comment type="caution">
    <text evidence="2">The sequence shown here is derived from an EMBL/GenBank/DDBJ whole genome shotgun (WGS) entry which is preliminary data.</text>
</comment>
<name>A0ABT1N8I0_9GAMM</name>
<feature type="domain" description="Ig-like" evidence="1">
    <location>
        <begin position="42"/>
        <end position="198"/>
    </location>
</feature>
<dbReference type="Proteomes" id="UP001524460">
    <property type="component" value="Unassembled WGS sequence"/>
</dbReference>
<reference evidence="2 3" key="1">
    <citation type="submission" date="2022-07" db="EMBL/GenBank/DDBJ databases">
        <title>Photobacterium pectinilyticum sp. nov., a marine bacterium isolated from surface seawater of Qingdao offshore.</title>
        <authorList>
            <person name="Wang X."/>
        </authorList>
    </citation>
    <scope>NUCLEOTIDE SEQUENCE [LARGE SCALE GENOMIC DNA]</scope>
    <source>
        <strain evidence="2 3">ZSDE20</strain>
    </source>
</reference>
<dbReference type="EMBL" id="JANEYT010000105">
    <property type="protein sequence ID" value="MCQ1061036.1"/>
    <property type="molecule type" value="Genomic_DNA"/>
</dbReference>
<organism evidence="2 3">
    <name type="scientific">Photobacterium pectinilyticum</name>
    <dbReference type="NCBI Taxonomy" id="2906793"/>
    <lineage>
        <taxon>Bacteria</taxon>
        <taxon>Pseudomonadati</taxon>
        <taxon>Pseudomonadota</taxon>
        <taxon>Gammaproteobacteria</taxon>
        <taxon>Vibrionales</taxon>
        <taxon>Vibrionaceae</taxon>
        <taxon>Photobacterium</taxon>
    </lineage>
</organism>
<protein>
    <submittedName>
        <fullName evidence="2">Ig-like domain-containing protein</fullName>
    </submittedName>
</protein>
<evidence type="ECO:0000259" key="1">
    <source>
        <dbReference type="Pfam" id="PF13750"/>
    </source>
</evidence>
<proteinExistence type="predicted"/>
<evidence type="ECO:0000313" key="3">
    <source>
        <dbReference type="Proteomes" id="UP001524460"/>
    </source>
</evidence>
<keyword evidence="3" id="KW-1185">Reference proteome</keyword>
<dbReference type="InterPro" id="IPR022038">
    <property type="entry name" value="Ig-like_bact"/>
</dbReference>
<evidence type="ECO:0000313" key="2">
    <source>
        <dbReference type="EMBL" id="MCQ1061036.1"/>
    </source>
</evidence>
<accession>A0ABT1N8I0</accession>
<dbReference type="RefSeq" id="WP_255045135.1">
    <property type="nucleotide sequence ID" value="NZ_JANEYT010000105.1"/>
</dbReference>
<dbReference type="Pfam" id="PF13750">
    <property type="entry name" value="Big_3_3"/>
    <property type="match status" value="1"/>
</dbReference>
<sequence>MRAPHWHPSFELTSIRALTDNGISHTLAHEKEVELSNYIRDFYFSTANLPEGDYESIEINLGDNFHNVAVHNKVMPLTVDRTPPAIALTVNGDNFVDGQEVIGLESLLLTITDENYPRIESIEMKGGPANDLVMLNWLVESDNRQQYVATLEYPRIFSSLEPGEEYSLTITAVDDFGNDHITTYTLAYQPANLVRVESISVFPVDRLLSDRGDNPLNVIVSNELRTDEGELASGEQSIMFTLRSDANYPVHIINETTKVSPGETVEVVYNITNNQGKLFVPIFPAVKGVQGESEFMLSIPLLEAN</sequence>